<dbReference type="Proteomes" id="UP001607302">
    <property type="component" value="Unassembled WGS sequence"/>
</dbReference>
<evidence type="ECO:0000313" key="1">
    <source>
        <dbReference type="EMBL" id="KAL2725411.1"/>
    </source>
</evidence>
<dbReference type="AlphaFoldDB" id="A0ABD2AXS2"/>
<gene>
    <name evidence="1" type="ORF">V1478_008084</name>
</gene>
<sequence length="134" mass="15771">MEAHELESKLRNKNTIKDSTNYCREKSHITQSSPQLQDVIIVPVKYTNKDRTCALTRYGNRMLWFTGRPKWMTGHSAILALWFRLPETSFCRETGKRLAEFKDLQPRRPKYVEFDNVIRPRCSPINLQKSGIKN</sequence>
<evidence type="ECO:0000313" key="2">
    <source>
        <dbReference type="Proteomes" id="UP001607302"/>
    </source>
</evidence>
<dbReference type="EMBL" id="JAUDFV010000138">
    <property type="protein sequence ID" value="KAL2725411.1"/>
    <property type="molecule type" value="Genomic_DNA"/>
</dbReference>
<name>A0ABD2AXS2_VESSQ</name>
<comment type="caution">
    <text evidence="1">The sequence shown here is derived from an EMBL/GenBank/DDBJ whole genome shotgun (WGS) entry which is preliminary data.</text>
</comment>
<protein>
    <submittedName>
        <fullName evidence="1">Uncharacterized protein</fullName>
    </submittedName>
</protein>
<keyword evidence="2" id="KW-1185">Reference proteome</keyword>
<accession>A0ABD2AXS2</accession>
<organism evidence="1 2">
    <name type="scientific">Vespula squamosa</name>
    <name type="common">Southern yellow jacket</name>
    <name type="synonym">Wasp</name>
    <dbReference type="NCBI Taxonomy" id="30214"/>
    <lineage>
        <taxon>Eukaryota</taxon>
        <taxon>Metazoa</taxon>
        <taxon>Ecdysozoa</taxon>
        <taxon>Arthropoda</taxon>
        <taxon>Hexapoda</taxon>
        <taxon>Insecta</taxon>
        <taxon>Pterygota</taxon>
        <taxon>Neoptera</taxon>
        <taxon>Endopterygota</taxon>
        <taxon>Hymenoptera</taxon>
        <taxon>Apocrita</taxon>
        <taxon>Aculeata</taxon>
        <taxon>Vespoidea</taxon>
        <taxon>Vespidae</taxon>
        <taxon>Vespinae</taxon>
        <taxon>Vespula</taxon>
    </lineage>
</organism>
<proteinExistence type="predicted"/>
<reference evidence="1 2" key="1">
    <citation type="journal article" date="2024" name="Ann. Entomol. Soc. Am.">
        <title>Genomic analyses of the southern and eastern yellowjacket wasps (Hymenoptera: Vespidae) reveal evolutionary signatures of social life.</title>
        <authorList>
            <person name="Catto M.A."/>
            <person name="Caine P.B."/>
            <person name="Orr S.E."/>
            <person name="Hunt B.G."/>
            <person name="Goodisman M.A.D."/>
        </authorList>
    </citation>
    <scope>NUCLEOTIDE SEQUENCE [LARGE SCALE GENOMIC DNA]</scope>
    <source>
        <strain evidence="1">233</strain>
        <tissue evidence="1">Head and thorax</tissue>
    </source>
</reference>